<dbReference type="InterPro" id="IPR027417">
    <property type="entry name" value="P-loop_NTPase"/>
</dbReference>
<sequence length="123" mass="13730">MKQISFSLTLSLFLFFFLVCSQSSPPDPDSFPFVVVGNKVDERDKRRVSTVKAESFCRQSGSDIPYFETSAKTATNVHSAFEEIAKRAMLQEKKQEQIYLPETLTLTNPDIRPAPIESGGGCC</sequence>
<dbReference type="PANTHER" id="PTHR47981">
    <property type="entry name" value="RAB FAMILY"/>
    <property type="match status" value="1"/>
</dbReference>
<evidence type="ECO:0000313" key="5">
    <source>
        <dbReference type="EMBL" id="PHJ16622.1"/>
    </source>
</evidence>
<evidence type="ECO:0000313" key="6">
    <source>
        <dbReference type="Proteomes" id="UP000221165"/>
    </source>
</evidence>
<dbReference type="PROSITE" id="PS51419">
    <property type="entry name" value="RAB"/>
    <property type="match status" value="1"/>
</dbReference>
<gene>
    <name evidence="5" type="ORF">CSUI_009559</name>
</gene>
<dbReference type="Gene3D" id="3.40.50.300">
    <property type="entry name" value="P-loop containing nucleotide triphosphate hydrolases"/>
    <property type="match status" value="1"/>
</dbReference>
<dbReference type="SMART" id="SM00175">
    <property type="entry name" value="RAB"/>
    <property type="match status" value="1"/>
</dbReference>
<keyword evidence="3" id="KW-0342">GTP-binding</keyword>
<name>A0A2C6KJG0_9APIC</name>
<keyword evidence="6" id="KW-1185">Reference proteome</keyword>
<protein>
    <submittedName>
        <fullName evidence="5">Gtpase rab7</fullName>
    </submittedName>
</protein>
<dbReference type="AlphaFoldDB" id="A0A2C6KJG0"/>
<comment type="caution">
    <text evidence="5">The sequence shown here is derived from an EMBL/GenBank/DDBJ whole genome shotgun (WGS) entry which is preliminary data.</text>
</comment>
<dbReference type="SMART" id="SM00173">
    <property type="entry name" value="RAS"/>
    <property type="match status" value="1"/>
</dbReference>
<keyword evidence="4" id="KW-0732">Signal</keyword>
<dbReference type="PANTHER" id="PTHR47981:SF20">
    <property type="entry name" value="RAS-RELATED PROTEIN RAB-7A"/>
    <property type="match status" value="1"/>
</dbReference>
<dbReference type="PROSITE" id="PS51421">
    <property type="entry name" value="RAS"/>
    <property type="match status" value="1"/>
</dbReference>
<dbReference type="GO" id="GO:0005525">
    <property type="term" value="F:GTP binding"/>
    <property type="evidence" value="ECO:0007669"/>
    <property type="project" value="UniProtKB-KW"/>
</dbReference>
<dbReference type="InterPro" id="IPR001806">
    <property type="entry name" value="Small_GTPase"/>
</dbReference>
<dbReference type="EMBL" id="MIGC01005755">
    <property type="protein sequence ID" value="PHJ16622.1"/>
    <property type="molecule type" value="Genomic_DNA"/>
</dbReference>
<evidence type="ECO:0000256" key="3">
    <source>
        <dbReference type="ARBA" id="ARBA00023134"/>
    </source>
</evidence>
<evidence type="ECO:0000256" key="2">
    <source>
        <dbReference type="ARBA" id="ARBA00022741"/>
    </source>
</evidence>
<dbReference type="GeneID" id="94432885"/>
<keyword evidence="2" id="KW-0547">Nucleotide-binding</keyword>
<evidence type="ECO:0000256" key="1">
    <source>
        <dbReference type="ARBA" id="ARBA00006270"/>
    </source>
</evidence>
<proteinExistence type="inferred from homology"/>
<reference evidence="5 6" key="1">
    <citation type="journal article" date="2017" name="Int. J. Parasitol.">
        <title>The genome of the protozoan parasite Cystoisospora suis and a reverse vaccinology approach to identify vaccine candidates.</title>
        <authorList>
            <person name="Palmieri N."/>
            <person name="Shrestha A."/>
            <person name="Ruttkowski B."/>
            <person name="Beck T."/>
            <person name="Vogl C."/>
            <person name="Tomley F."/>
            <person name="Blake D.P."/>
            <person name="Joachim A."/>
        </authorList>
    </citation>
    <scope>NUCLEOTIDE SEQUENCE [LARGE SCALE GENOMIC DNA]</scope>
    <source>
        <strain evidence="5 6">Wien I</strain>
    </source>
</reference>
<comment type="similarity">
    <text evidence="1">Belongs to the small GTPase superfamily. Rab family.</text>
</comment>
<dbReference type="GO" id="GO:0003924">
    <property type="term" value="F:GTPase activity"/>
    <property type="evidence" value="ECO:0007669"/>
    <property type="project" value="InterPro"/>
</dbReference>
<dbReference type="PRINTS" id="PR00449">
    <property type="entry name" value="RASTRNSFRMNG"/>
</dbReference>
<dbReference type="SUPFAM" id="SSF52540">
    <property type="entry name" value="P-loop containing nucleoside triphosphate hydrolases"/>
    <property type="match status" value="1"/>
</dbReference>
<evidence type="ECO:0000256" key="4">
    <source>
        <dbReference type="SAM" id="SignalP"/>
    </source>
</evidence>
<dbReference type="RefSeq" id="XP_067918348.1">
    <property type="nucleotide sequence ID" value="XM_068069674.1"/>
</dbReference>
<feature type="chain" id="PRO_5013242752" evidence="4">
    <location>
        <begin position="24"/>
        <end position="123"/>
    </location>
</feature>
<accession>A0A2C6KJG0</accession>
<dbReference type="Pfam" id="PF00071">
    <property type="entry name" value="Ras"/>
    <property type="match status" value="1"/>
</dbReference>
<dbReference type="OrthoDB" id="1436450at2759"/>
<feature type="signal peptide" evidence="4">
    <location>
        <begin position="1"/>
        <end position="23"/>
    </location>
</feature>
<organism evidence="5 6">
    <name type="scientific">Cystoisospora suis</name>
    <dbReference type="NCBI Taxonomy" id="483139"/>
    <lineage>
        <taxon>Eukaryota</taxon>
        <taxon>Sar</taxon>
        <taxon>Alveolata</taxon>
        <taxon>Apicomplexa</taxon>
        <taxon>Conoidasida</taxon>
        <taxon>Coccidia</taxon>
        <taxon>Eucoccidiorida</taxon>
        <taxon>Eimeriorina</taxon>
        <taxon>Sarcocystidae</taxon>
        <taxon>Cystoisospora</taxon>
    </lineage>
</organism>
<dbReference type="Proteomes" id="UP000221165">
    <property type="component" value="Unassembled WGS sequence"/>
</dbReference>
<dbReference type="VEuPathDB" id="ToxoDB:CSUI_009559"/>